<dbReference type="SUPFAM" id="SSF51197">
    <property type="entry name" value="Clavaminate synthase-like"/>
    <property type="match status" value="1"/>
</dbReference>
<feature type="region of interest" description="Disordered" evidence="1">
    <location>
        <begin position="93"/>
        <end position="141"/>
    </location>
</feature>
<evidence type="ECO:0000256" key="1">
    <source>
        <dbReference type="SAM" id="MobiDB-lite"/>
    </source>
</evidence>
<sequence>MSEPSPYSFLFRVWELLSTSAKASHYFLTPSEMSITDWELRKEAWWGRVSPLLEGKVVWPTIRVGSTQEWERLILPESGCLKDGIKRMNIAFSTHKSRKKPKEQKRSYAWQSEPELGSSQPPKKRKTTRKMKGGEQVIGGDQSIGMVQRFPSGDHLDKPIEFTVPSVDPVQSTVFNLVPAQADDSPGKAHAPITWTGTNGIQVLTEFPYHPMVVPGGSRPTNALWKAAEVLSALAEIGLTESTTAELTVVDEAQHSEAEITDMASACLAMNRLLLVRGTRTQGEWVGGLSPSFSDSFGVQEHRKCEVFDYVRREVNALRGGADTSPKDELYERVIPPIPGQPRTYLPKGNDEREVELMDYGVFLDQVNDGRILFILDFPITRRKGITYSALDHTDECLNNTKWLGDAEMWRDLTWGLSHAGQVVTWLHHDGDGKMTVIQALTGAKIWTVFVPSSSLSSKEVQDVHKWLAERKDKLPVPSLGKLVNILLLRDDTLFMPPGMMHLVYTPVPSIFRGSSFWNFHALHLTAFSLRGDSLAADILTNIDHCYRMVFQTILRLVLALPVMTDYVPRRAVVYNLYDLLQNPQDYIFVAPKDDDYPRESQVEVAWQKSSMGKKASPVSRSSVLDSMIASVKQSRTRVLKSVKHFRRAVQILEVLIECDGKIVPPVDEVKRSSSKAWIAELEGCSPWSDPGPVIQVDRSVLLTVLKDDAHDLSDLSDLSDVE</sequence>
<proteinExistence type="predicted"/>
<organism evidence="2 3">
    <name type="scientific">Marasmius crinis-equi</name>
    <dbReference type="NCBI Taxonomy" id="585013"/>
    <lineage>
        <taxon>Eukaryota</taxon>
        <taxon>Fungi</taxon>
        <taxon>Dikarya</taxon>
        <taxon>Basidiomycota</taxon>
        <taxon>Agaricomycotina</taxon>
        <taxon>Agaricomycetes</taxon>
        <taxon>Agaricomycetidae</taxon>
        <taxon>Agaricales</taxon>
        <taxon>Marasmiineae</taxon>
        <taxon>Marasmiaceae</taxon>
        <taxon>Marasmius</taxon>
    </lineage>
</organism>
<evidence type="ECO:0008006" key="4">
    <source>
        <dbReference type="Google" id="ProtNLM"/>
    </source>
</evidence>
<accession>A0ABR3FI59</accession>
<dbReference type="Gene3D" id="2.60.120.650">
    <property type="entry name" value="Cupin"/>
    <property type="match status" value="1"/>
</dbReference>
<evidence type="ECO:0000313" key="2">
    <source>
        <dbReference type="EMBL" id="KAL0574861.1"/>
    </source>
</evidence>
<name>A0ABR3FI59_9AGAR</name>
<protein>
    <recommendedName>
        <fullName evidence="4">JmjC domain-containing protein</fullName>
    </recommendedName>
</protein>
<reference evidence="2 3" key="1">
    <citation type="submission" date="2024-02" db="EMBL/GenBank/DDBJ databases">
        <title>A draft genome for the cacao thread blight pathogen Marasmius crinis-equi.</title>
        <authorList>
            <person name="Cohen S.P."/>
            <person name="Baruah I.K."/>
            <person name="Amoako-Attah I."/>
            <person name="Bukari Y."/>
            <person name="Meinhardt L.W."/>
            <person name="Bailey B.A."/>
        </authorList>
    </citation>
    <scope>NUCLEOTIDE SEQUENCE [LARGE SCALE GENOMIC DNA]</scope>
    <source>
        <strain evidence="2 3">GH-76</strain>
    </source>
</reference>
<feature type="compositionally biased region" description="Basic residues" evidence="1">
    <location>
        <begin position="122"/>
        <end position="131"/>
    </location>
</feature>
<evidence type="ECO:0000313" key="3">
    <source>
        <dbReference type="Proteomes" id="UP001465976"/>
    </source>
</evidence>
<keyword evidence="3" id="KW-1185">Reference proteome</keyword>
<gene>
    <name evidence="2" type="ORF">V5O48_007101</name>
</gene>
<dbReference type="EMBL" id="JBAHYK010000358">
    <property type="protein sequence ID" value="KAL0574861.1"/>
    <property type="molecule type" value="Genomic_DNA"/>
</dbReference>
<dbReference type="Proteomes" id="UP001465976">
    <property type="component" value="Unassembled WGS sequence"/>
</dbReference>
<comment type="caution">
    <text evidence="2">The sequence shown here is derived from an EMBL/GenBank/DDBJ whole genome shotgun (WGS) entry which is preliminary data.</text>
</comment>